<evidence type="ECO:0000313" key="2">
    <source>
        <dbReference type="Proteomes" id="UP000265520"/>
    </source>
</evidence>
<name>A0A392ULG8_9FABA</name>
<dbReference type="Proteomes" id="UP000265520">
    <property type="component" value="Unassembled WGS sequence"/>
</dbReference>
<evidence type="ECO:0000313" key="1">
    <source>
        <dbReference type="EMBL" id="MCI73220.1"/>
    </source>
</evidence>
<organism evidence="1 2">
    <name type="scientific">Trifolium medium</name>
    <dbReference type="NCBI Taxonomy" id="97028"/>
    <lineage>
        <taxon>Eukaryota</taxon>
        <taxon>Viridiplantae</taxon>
        <taxon>Streptophyta</taxon>
        <taxon>Embryophyta</taxon>
        <taxon>Tracheophyta</taxon>
        <taxon>Spermatophyta</taxon>
        <taxon>Magnoliopsida</taxon>
        <taxon>eudicotyledons</taxon>
        <taxon>Gunneridae</taxon>
        <taxon>Pentapetalae</taxon>
        <taxon>rosids</taxon>
        <taxon>fabids</taxon>
        <taxon>Fabales</taxon>
        <taxon>Fabaceae</taxon>
        <taxon>Papilionoideae</taxon>
        <taxon>50 kb inversion clade</taxon>
        <taxon>NPAAA clade</taxon>
        <taxon>Hologalegina</taxon>
        <taxon>IRL clade</taxon>
        <taxon>Trifolieae</taxon>
        <taxon>Trifolium</taxon>
    </lineage>
</organism>
<dbReference type="EMBL" id="LXQA010833637">
    <property type="protein sequence ID" value="MCI73220.1"/>
    <property type="molecule type" value="Genomic_DNA"/>
</dbReference>
<comment type="caution">
    <text evidence="1">The sequence shown here is derived from an EMBL/GenBank/DDBJ whole genome shotgun (WGS) entry which is preliminary data.</text>
</comment>
<accession>A0A392ULG8</accession>
<keyword evidence="2" id="KW-1185">Reference proteome</keyword>
<dbReference type="AlphaFoldDB" id="A0A392ULG8"/>
<sequence>MFLFHPSLPPLQLHFSQKGGVWVISDMHIDPDHVSVRIRIPLTETGTK</sequence>
<proteinExistence type="predicted"/>
<protein>
    <submittedName>
        <fullName evidence="1">Uncharacterized protein</fullName>
    </submittedName>
</protein>
<reference evidence="1 2" key="1">
    <citation type="journal article" date="2018" name="Front. Plant Sci.">
        <title>Red Clover (Trifolium pratense) and Zigzag Clover (T. medium) - A Picture of Genomic Similarities and Differences.</title>
        <authorList>
            <person name="Dluhosova J."/>
            <person name="Istvanek J."/>
            <person name="Nedelnik J."/>
            <person name="Repkova J."/>
        </authorList>
    </citation>
    <scope>NUCLEOTIDE SEQUENCE [LARGE SCALE GENOMIC DNA]</scope>
    <source>
        <strain evidence="2">cv. 10/8</strain>
        <tissue evidence="1">Leaf</tissue>
    </source>
</reference>